<gene>
    <name evidence="3" type="ORF">LuPra_02138</name>
</gene>
<keyword evidence="1" id="KW-0413">Isomerase</keyword>
<reference evidence="4" key="2">
    <citation type="submission" date="2016-04" db="EMBL/GenBank/DDBJ databases">
        <title>First Complete Genome Sequence of a Subdivision 6 Acidobacterium.</title>
        <authorList>
            <person name="Huang S."/>
            <person name="Vieira S."/>
            <person name="Bunk B."/>
            <person name="Riedel T."/>
            <person name="Sproeer C."/>
            <person name="Overmann J."/>
        </authorList>
    </citation>
    <scope>NUCLEOTIDE SEQUENCE [LARGE SCALE GENOMIC DNA]</scope>
    <source>
        <strain evidence="4">DSM 100886 HEG_-6_39</strain>
    </source>
</reference>
<evidence type="ECO:0000256" key="1">
    <source>
        <dbReference type="ARBA" id="ARBA00023235"/>
    </source>
</evidence>
<evidence type="ECO:0000313" key="3">
    <source>
        <dbReference type="EMBL" id="AMY08932.1"/>
    </source>
</evidence>
<dbReference type="KEGG" id="abac:LuPra_02138"/>
<dbReference type="InterPro" id="IPR013022">
    <property type="entry name" value="Xyl_isomerase-like_TIM-brl"/>
</dbReference>
<dbReference type="AlphaFoldDB" id="A0A143PK18"/>
<evidence type="ECO:0000259" key="2">
    <source>
        <dbReference type="Pfam" id="PF01261"/>
    </source>
</evidence>
<dbReference type="InterPro" id="IPR036237">
    <property type="entry name" value="Xyl_isomerase-like_sf"/>
</dbReference>
<dbReference type="InterPro" id="IPR050417">
    <property type="entry name" value="Sugar_Epim/Isomerase"/>
</dbReference>
<reference evidence="3 4" key="1">
    <citation type="journal article" date="2016" name="Genome Announc.">
        <title>First Complete Genome Sequence of a Subdivision 6 Acidobacterium Strain.</title>
        <authorList>
            <person name="Huang S."/>
            <person name="Vieira S."/>
            <person name="Bunk B."/>
            <person name="Riedel T."/>
            <person name="Sproer C."/>
            <person name="Overmann J."/>
        </authorList>
    </citation>
    <scope>NUCLEOTIDE SEQUENCE [LARGE SCALE GENOMIC DNA]</scope>
    <source>
        <strain evidence="4">DSM 100886 HEG_-6_39</strain>
    </source>
</reference>
<organism evidence="3 4">
    <name type="scientific">Luteitalea pratensis</name>
    <dbReference type="NCBI Taxonomy" id="1855912"/>
    <lineage>
        <taxon>Bacteria</taxon>
        <taxon>Pseudomonadati</taxon>
        <taxon>Acidobacteriota</taxon>
        <taxon>Vicinamibacteria</taxon>
        <taxon>Vicinamibacterales</taxon>
        <taxon>Vicinamibacteraceae</taxon>
        <taxon>Luteitalea</taxon>
    </lineage>
</organism>
<dbReference type="RefSeq" id="WP_110170711.1">
    <property type="nucleotide sequence ID" value="NZ_CP015136.1"/>
</dbReference>
<keyword evidence="4" id="KW-1185">Reference proteome</keyword>
<name>A0A143PK18_LUTPR</name>
<feature type="domain" description="Xylose isomerase-like TIM barrel" evidence="2">
    <location>
        <begin position="135"/>
        <end position="267"/>
    </location>
</feature>
<dbReference type="GO" id="GO:0016853">
    <property type="term" value="F:isomerase activity"/>
    <property type="evidence" value="ECO:0007669"/>
    <property type="project" value="UniProtKB-KW"/>
</dbReference>
<dbReference type="Gene3D" id="3.20.20.150">
    <property type="entry name" value="Divalent-metal-dependent TIM barrel enzymes"/>
    <property type="match status" value="1"/>
</dbReference>
<protein>
    <submittedName>
        <fullName evidence="3">L-xylulose 5-phosphate 3-epimerase</fullName>
    </submittedName>
</protein>
<accession>A0A143PK18</accession>
<proteinExistence type="predicted"/>
<dbReference type="SUPFAM" id="SSF51658">
    <property type="entry name" value="Xylose isomerase-like"/>
    <property type="match status" value="1"/>
</dbReference>
<evidence type="ECO:0000313" key="4">
    <source>
        <dbReference type="Proteomes" id="UP000076079"/>
    </source>
</evidence>
<dbReference type="PANTHER" id="PTHR43489">
    <property type="entry name" value="ISOMERASE"/>
    <property type="match status" value="1"/>
</dbReference>
<dbReference type="Pfam" id="PF01261">
    <property type="entry name" value="AP_endonuc_2"/>
    <property type="match status" value="1"/>
</dbReference>
<dbReference type="EMBL" id="CP015136">
    <property type="protein sequence ID" value="AMY08932.1"/>
    <property type="molecule type" value="Genomic_DNA"/>
</dbReference>
<sequence length="283" mass="31494">MKAAGFEGVEGRVIPVPQAAKMREVAEKLGMRVHSVLYGWAEFNSPDAAEVKRTFDESADALRTAQAFGAETVLLVPCRISGGGNRSGAISKSPVLRMPRPWEFQIEFDPANGHLTRVVFGDNAPYADYIAAHNHATDTSREWVSRLIPIAEKTGVVIALENVSNNLWVTPATFRHFVASFRSPWVKAYYDIGNHVRCAPPEQWILTLGELLAKVHVKDYLLDPADPDGRGRSVNIREGSVRWAVLRQALESIKYNGWMTIESNGDIPFEERNRRLDLILAGT</sequence>
<dbReference type="STRING" id="1855912.LuPra_02138"/>
<dbReference type="Proteomes" id="UP000076079">
    <property type="component" value="Chromosome"/>
</dbReference>
<dbReference type="PANTHER" id="PTHR43489:SF7">
    <property type="entry name" value="3-DEHYDRO-D-GULOSIDE 4-EPIMERASE-RELATED"/>
    <property type="match status" value="1"/>
</dbReference>